<reference evidence="1 2" key="1">
    <citation type="submission" date="2020-07" db="EMBL/GenBank/DDBJ databases">
        <title>Moheibacter lacus sp. nov., a member of the family Flavobacteriaceae isolated from freshwater lake sediment.</title>
        <authorList>
            <person name="Liu Y."/>
        </authorList>
    </citation>
    <scope>NUCLEOTIDE SEQUENCE [LARGE SCALE GENOMIC DNA]</scope>
    <source>
        <strain evidence="1 2">BDHS18</strain>
    </source>
</reference>
<keyword evidence="2" id="KW-1185">Reference proteome</keyword>
<accession>A0A838ZSJ2</accession>
<proteinExistence type="predicted"/>
<gene>
    <name evidence="1" type="ORF">HU137_09215</name>
</gene>
<dbReference type="PROSITE" id="PS51257">
    <property type="entry name" value="PROKAR_LIPOPROTEIN"/>
    <property type="match status" value="1"/>
</dbReference>
<dbReference type="RefSeq" id="WP_182043553.1">
    <property type="nucleotide sequence ID" value="NZ_JACDZE010000002.1"/>
</dbReference>
<dbReference type="AlphaFoldDB" id="A0A838ZSJ2"/>
<organism evidence="1 2">
    <name type="scientific">Moheibacter lacus</name>
    <dbReference type="NCBI Taxonomy" id="2745851"/>
    <lineage>
        <taxon>Bacteria</taxon>
        <taxon>Pseudomonadati</taxon>
        <taxon>Bacteroidota</taxon>
        <taxon>Flavobacteriia</taxon>
        <taxon>Flavobacteriales</taxon>
        <taxon>Weeksellaceae</taxon>
        <taxon>Moheibacter</taxon>
    </lineage>
</organism>
<name>A0A838ZSJ2_9FLAO</name>
<evidence type="ECO:0000313" key="2">
    <source>
        <dbReference type="Proteomes" id="UP000552241"/>
    </source>
</evidence>
<evidence type="ECO:0000313" key="1">
    <source>
        <dbReference type="EMBL" id="MBA5629947.1"/>
    </source>
</evidence>
<comment type="caution">
    <text evidence="1">The sequence shown here is derived from an EMBL/GenBank/DDBJ whole genome shotgun (WGS) entry which is preliminary data.</text>
</comment>
<sequence>MKNSFLFFFLSVFLVSCQITERVYLQENGGVKYETEFDFSQMSGFIFPENKRDSLRQIGEFPVDTLMKIADLENYSELGNDSISDAEREFMQSLDKMRVRMKMDETQALMSIGLEEKDVKSFNAYLKKVQESSDKLVKEDPEAAKNLAQSGLLKTMEIKYDGKKFQRIAGEVDQLFGEKDDSVSMAAQEMMGMFEYKLEYHFPKRIKSSNIENATYSLDGKTMTVEVPMSELMENPEKYNFTVEFE</sequence>
<dbReference type="EMBL" id="JACDZE010000002">
    <property type="protein sequence ID" value="MBA5629947.1"/>
    <property type="molecule type" value="Genomic_DNA"/>
</dbReference>
<evidence type="ECO:0008006" key="3">
    <source>
        <dbReference type="Google" id="ProtNLM"/>
    </source>
</evidence>
<protein>
    <recommendedName>
        <fullName evidence="3">Lipoprotein</fullName>
    </recommendedName>
</protein>
<dbReference type="Proteomes" id="UP000552241">
    <property type="component" value="Unassembled WGS sequence"/>
</dbReference>